<feature type="domain" description="Acyl-CoA oxidase/dehydrogenase middle" evidence="7">
    <location>
        <begin position="114"/>
        <end position="209"/>
    </location>
</feature>
<dbReference type="InterPro" id="IPR013786">
    <property type="entry name" value="AcylCoA_DH/ox_N"/>
</dbReference>
<dbReference type="PANTHER" id="PTHR43884">
    <property type="entry name" value="ACYL-COA DEHYDROGENASE"/>
    <property type="match status" value="1"/>
</dbReference>
<proteinExistence type="inferred from homology"/>
<accession>A0A382CPQ3</accession>
<keyword evidence="4" id="KW-0274">FAD</keyword>
<organism evidence="9">
    <name type="scientific">marine metagenome</name>
    <dbReference type="NCBI Taxonomy" id="408172"/>
    <lineage>
        <taxon>unclassified sequences</taxon>
        <taxon>metagenomes</taxon>
        <taxon>ecological metagenomes</taxon>
    </lineage>
</organism>
<evidence type="ECO:0000259" key="7">
    <source>
        <dbReference type="Pfam" id="PF02770"/>
    </source>
</evidence>
<gene>
    <name evidence="9" type="ORF">METZ01_LOCUS180455</name>
</gene>
<dbReference type="SUPFAM" id="SSF56645">
    <property type="entry name" value="Acyl-CoA dehydrogenase NM domain-like"/>
    <property type="match status" value="1"/>
</dbReference>
<evidence type="ECO:0008006" key="10">
    <source>
        <dbReference type="Google" id="ProtNLM"/>
    </source>
</evidence>
<dbReference type="InterPro" id="IPR037069">
    <property type="entry name" value="AcylCoA_DH/ox_N_sf"/>
</dbReference>
<evidence type="ECO:0000256" key="3">
    <source>
        <dbReference type="ARBA" id="ARBA00022630"/>
    </source>
</evidence>
<evidence type="ECO:0000313" key="9">
    <source>
        <dbReference type="EMBL" id="SVB27601.1"/>
    </source>
</evidence>
<dbReference type="GO" id="GO:0050660">
    <property type="term" value="F:flavin adenine dinucleotide binding"/>
    <property type="evidence" value="ECO:0007669"/>
    <property type="project" value="InterPro"/>
</dbReference>
<comment type="cofactor">
    <cofactor evidence="1">
        <name>FAD</name>
        <dbReference type="ChEBI" id="CHEBI:57692"/>
    </cofactor>
</comment>
<dbReference type="EMBL" id="UINC01035345">
    <property type="protein sequence ID" value="SVB27601.1"/>
    <property type="molecule type" value="Genomic_DNA"/>
</dbReference>
<dbReference type="InterPro" id="IPR009075">
    <property type="entry name" value="AcylCo_DH/oxidase_C"/>
</dbReference>
<dbReference type="Gene3D" id="1.10.540.10">
    <property type="entry name" value="Acyl-CoA dehydrogenase/oxidase, N-terminal domain"/>
    <property type="match status" value="1"/>
</dbReference>
<feature type="domain" description="Acyl-CoA dehydrogenase/oxidase C-terminal" evidence="6">
    <location>
        <begin position="224"/>
        <end position="373"/>
    </location>
</feature>
<dbReference type="Pfam" id="PF02771">
    <property type="entry name" value="Acyl-CoA_dh_N"/>
    <property type="match status" value="1"/>
</dbReference>
<dbReference type="InterPro" id="IPR046373">
    <property type="entry name" value="Acyl-CoA_Oxase/DH_mid-dom_sf"/>
</dbReference>
<feature type="domain" description="Acyl-CoA dehydrogenase/oxidase N-terminal" evidence="8">
    <location>
        <begin position="1"/>
        <end position="109"/>
    </location>
</feature>
<evidence type="ECO:0000259" key="6">
    <source>
        <dbReference type="Pfam" id="PF00441"/>
    </source>
</evidence>
<dbReference type="AlphaFoldDB" id="A0A382CPQ3"/>
<evidence type="ECO:0000256" key="4">
    <source>
        <dbReference type="ARBA" id="ARBA00022827"/>
    </source>
</evidence>
<protein>
    <recommendedName>
        <fullName evidence="10">Acyl-CoA dehydrogenase</fullName>
    </recommendedName>
</protein>
<comment type="similarity">
    <text evidence="2">Belongs to the acyl-CoA dehydrogenase family.</text>
</comment>
<name>A0A382CPQ3_9ZZZZ</name>
<evidence type="ECO:0000259" key="8">
    <source>
        <dbReference type="Pfam" id="PF02771"/>
    </source>
</evidence>
<dbReference type="GO" id="GO:0003995">
    <property type="term" value="F:acyl-CoA dehydrogenase activity"/>
    <property type="evidence" value="ECO:0007669"/>
    <property type="project" value="TreeGrafter"/>
</dbReference>
<evidence type="ECO:0000256" key="5">
    <source>
        <dbReference type="ARBA" id="ARBA00023002"/>
    </source>
</evidence>
<dbReference type="InterPro" id="IPR009100">
    <property type="entry name" value="AcylCoA_DH/oxidase_NM_dom_sf"/>
</dbReference>
<keyword evidence="3" id="KW-0285">Flavoprotein</keyword>
<dbReference type="Gene3D" id="1.20.140.10">
    <property type="entry name" value="Butyryl-CoA Dehydrogenase, subunit A, domain 3"/>
    <property type="match status" value="1"/>
</dbReference>
<keyword evidence="5" id="KW-0560">Oxidoreductase</keyword>
<evidence type="ECO:0000256" key="2">
    <source>
        <dbReference type="ARBA" id="ARBA00009347"/>
    </source>
</evidence>
<reference evidence="9" key="1">
    <citation type="submission" date="2018-05" db="EMBL/GenBank/DDBJ databases">
        <authorList>
            <person name="Lanie J.A."/>
            <person name="Ng W.-L."/>
            <person name="Kazmierczak K.M."/>
            <person name="Andrzejewski T.M."/>
            <person name="Davidsen T.M."/>
            <person name="Wayne K.J."/>
            <person name="Tettelin H."/>
            <person name="Glass J.I."/>
            <person name="Rusch D."/>
            <person name="Podicherti R."/>
            <person name="Tsui H.-C.T."/>
            <person name="Winkler M.E."/>
        </authorList>
    </citation>
    <scope>NUCLEOTIDE SEQUENCE</scope>
</reference>
<dbReference type="PIRSF" id="PIRSF016578">
    <property type="entry name" value="HsaA"/>
    <property type="match status" value="1"/>
</dbReference>
<dbReference type="FunFam" id="1.20.140.10:FF:000001">
    <property type="entry name" value="Acyl-CoA dehydrogenase"/>
    <property type="match status" value="1"/>
</dbReference>
<dbReference type="Pfam" id="PF02770">
    <property type="entry name" value="Acyl-CoA_dh_M"/>
    <property type="match status" value="1"/>
</dbReference>
<sequence length="377" mass="41683">MLRNTLRQFIDKEMPRDKVNQWDKDDYFPRDVFDKLCELGVTSLTVPVEYGGTGRDMLATIATIEELCSRSLGIASGYIFCACYAGLNISEVASEKQKKELLPKVAKGKLLFSYGISEPDVGADVASVKTKAVKDGDEIIINGTKRWCSGPNVTDYIYTIVRSGPEEDRYRNLSLILIPPSAKGITIEPQETLGQKGVGGTCDVIFEDVSVPIENIVGGEEGWNNGWSKIVSTGLDVEKIEVAAMALGIARAAVDDAWQYSQERIQFGKPICHNQSVRHMLADVKTKLEACRVMTYQGAWLADQDIVATVEMSMTKLFVTETALEIVLTCQRILGAYGYVRDFDMERYVRDILAMPILGGSSAIQKNNIANRLNLPK</sequence>
<dbReference type="InterPro" id="IPR006091">
    <property type="entry name" value="Acyl-CoA_Oxase/DH_mid-dom"/>
</dbReference>
<evidence type="ECO:0000256" key="1">
    <source>
        <dbReference type="ARBA" id="ARBA00001974"/>
    </source>
</evidence>
<dbReference type="InterPro" id="IPR036250">
    <property type="entry name" value="AcylCo_DH-like_C"/>
</dbReference>
<dbReference type="SUPFAM" id="SSF47203">
    <property type="entry name" value="Acyl-CoA dehydrogenase C-terminal domain-like"/>
    <property type="match status" value="1"/>
</dbReference>
<dbReference type="Pfam" id="PF00441">
    <property type="entry name" value="Acyl-CoA_dh_1"/>
    <property type="match status" value="1"/>
</dbReference>
<dbReference type="PANTHER" id="PTHR43884:SF12">
    <property type="entry name" value="ISOVALERYL-COA DEHYDROGENASE, MITOCHONDRIAL-RELATED"/>
    <property type="match status" value="1"/>
</dbReference>
<dbReference type="Gene3D" id="2.40.110.10">
    <property type="entry name" value="Butyryl-CoA Dehydrogenase, subunit A, domain 2"/>
    <property type="match status" value="1"/>
</dbReference>